<dbReference type="HOGENOM" id="CLU_071039_5_1_11"/>
<dbReference type="PATRIC" id="fig|1415166.3.peg.2077"/>
<evidence type="ECO:0000313" key="2">
    <source>
        <dbReference type="Proteomes" id="UP000019150"/>
    </source>
</evidence>
<dbReference type="AlphaFoldDB" id="W5TBX0"/>
<dbReference type="RefSeq" id="WP_025348332.1">
    <property type="nucleotide sequence ID" value="NZ_CP006850.1"/>
</dbReference>
<accession>W5TBX0</accession>
<evidence type="ECO:0008006" key="3">
    <source>
        <dbReference type="Google" id="ProtNLM"/>
    </source>
</evidence>
<sequence>MTVADELRAEGSALTLLDQLTHKFGELPASLVSTVHNASLSEIRQWSLQVLTADNLEEIFEH</sequence>
<reference evidence="1 2" key="1">
    <citation type="journal article" date="2014" name="Appl. Environ. Microbiol.">
        <title>Insights into the Microbial Degradation of Rubber and Gutta-Percha by Analysis of the Complete Genome of Nocardia nova SH22a.</title>
        <authorList>
            <person name="Luo Q."/>
            <person name="Hiessl S."/>
            <person name="Poehlein A."/>
            <person name="Daniel R."/>
            <person name="Steinbuchel A."/>
        </authorList>
    </citation>
    <scope>NUCLEOTIDE SEQUENCE [LARGE SCALE GENOMIC DNA]</scope>
    <source>
        <strain evidence="1">SH22a</strain>
    </source>
</reference>
<proteinExistence type="predicted"/>
<dbReference type="EMBL" id="CP006850">
    <property type="protein sequence ID" value="AHH16845.1"/>
    <property type="molecule type" value="Genomic_DNA"/>
</dbReference>
<dbReference type="Proteomes" id="UP000019150">
    <property type="component" value="Chromosome"/>
</dbReference>
<dbReference type="OrthoDB" id="4539897at2"/>
<protein>
    <recommendedName>
        <fullName evidence="3">DUF4351 domain-containing protein</fullName>
    </recommendedName>
</protein>
<name>W5TBX0_9NOCA</name>
<organism evidence="1 2">
    <name type="scientific">Nocardia nova SH22a</name>
    <dbReference type="NCBI Taxonomy" id="1415166"/>
    <lineage>
        <taxon>Bacteria</taxon>
        <taxon>Bacillati</taxon>
        <taxon>Actinomycetota</taxon>
        <taxon>Actinomycetes</taxon>
        <taxon>Mycobacteriales</taxon>
        <taxon>Nocardiaceae</taxon>
        <taxon>Nocardia</taxon>
    </lineage>
</organism>
<keyword evidence="2" id="KW-1185">Reference proteome</keyword>
<dbReference type="KEGG" id="nno:NONO_c20450"/>
<evidence type="ECO:0000313" key="1">
    <source>
        <dbReference type="EMBL" id="AHH16845.1"/>
    </source>
</evidence>
<gene>
    <name evidence="1" type="ORF">NONO_c20450</name>
</gene>